<reference evidence="2" key="1">
    <citation type="journal article" date="2016" name="Genome Announc.">
        <title>Draft genome sequences of fungus Aspergillus calidoustus.</title>
        <authorList>
            <person name="Horn F."/>
            <person name="Linde J."/>
            <person name="Mattern D.J."/>
            <person name="Walther G."/>
            <person name="Guthke R."/>
            <person name="Scherlach K."/>
            <person name="Martin K."/>
            <person name="Brakhage A.A."/>
            <person name="Petzke L."/>
            <person name="Valiante V."/>
        </authorList>
    </citation>
    <scope>NUCLEOTIDE SEQUENCE [LARGE SCALE GENOMIC DNA]</scope>
    <source>
        <strain evidence="2">SF006504</strain>
    </source>
</reference>
<evidence type="ECO:0000313" key="2">
    <source>
        <dbReference type="Proteomes" id="UP000054771"/>
    </source>
</evidence>
<keyword evidence="2" id="KW-1185">Reference proteome</keyword>
<proteinExistence type="predicted"/>
<accession>A0A0U5G9M7</accession>
<sequence length="221" mass="25858">MSARAAVDDPHFREATQVRPPTGMEILGNTNEISLRDVLWSLMRKLCSTVRLLGVSHCETYWNFRRMAKYSLQLHEQYIDAEGTTEVAVGQIFGFLRFSSQNQHERVCDLVRTSSLEDMSPDFSQTRFAAKWSYQLEISRAPTEAGQFDAWVHEQLDQMIFIEELCRSLHRFVGDRGPNERSVCQRMFDEGRYREREGWALWAGRMGYAGTRRFVYYFAKK</sequence>
<dbReference type="EMBL" id="CDMC01000005">
    <property type="protein sequence ID" value="CEL06335.1"/>
    <property type="molecule type" value="Genomic_DNA"/>
</dbReference>
<name>A0A0U5G9M7_ASPCI</name>
<dbReference type="AlphaFoldDB" id="A0A0U5G9M7"/>
<organism evidence="1 2">
    <name type="scientific">Aspergillus calidoustus</name>
    <dbReference type="NCBI Taxonomy" id="454130"/>
    <lineage>
        <taxon>Eukaryota</taxon>
        <taxon>Fungi</taxon>
        <taxon>Dikarya</taxon>
        <taxon>Ascomycota</taxon>
        <taxon>Pezizomycotina</taxon>
        <taxon>Eurotiomycetes</taxon>
        <taxon>Eurotiomycetidae</taxon>
        <taxon>Eurotiales</taxon>
        <taxon>Aspergillaceae</taxon>
        <taxon>Aspergillus</taxon>
        <taxon>Aspergillus subgen. Nidulantes</taxon>
    </lineage>
</organism>
<evidence type="ECO:0000313" key="1">
    <source>
        <dbReference type="EMBL" id="CEL06335.1"/>
    </source>
</evidence>
<protein>
    <submittedName>
        <fullName evidence="1">Uncharacterized protein</fullName>
    </submittedName>
</protein>
<gene>
    <name evidence="1" type="ORF">ASPCAL07441</name>
</gene>
<dbReference type="Proteomes" id="UP000054771">
    <property type="component" value="Unassembled WGS sequence"/>
</dbReference>